<feature type="transmembrane region" description="Helical" evidence="1">
    <location>
        <begin position="90"/>
        <end position="110"/>
    </location>
</feature>
<evidence type="ECO:0000313" key="3">
    <source>
        <dbReference type="Proteomes" id="UP001222027"/>
    </source>
</evidence>
<keyword evidence="3" id="KW-1185">Reference proteome</keyword>
<comment type="caution">
    <text evidence="2">The sequence shown here is derived from an EMBL/GenBank/DDBJ whole genome shotgun (WGS) entry which is preliminary data.</text>
</comment>
<dbReference type="AlphaFoldDB" id="A0AAV8Q2U8"/>
<protein>
    <submittedName>
        <fullName evidence="2">Uncharacterized protein</fullName>
    </submittedName>
</protein>
<organism evidence="2 3">
    <name type="scientific">Ensete ventricosum</name>
    <name type="common">Abyssinian banana</name>
    <name type="synonym">Musa ensete</name>
    <dbReference type="NCBI Taxonomy" id="4639"/>
    <lineage>
        <taxon>Eukaryota</taxon>
        <taxon>Viridiplantae</taxon>
        <taxon>Streptophyta</taxon>
        <taxon>Embryophyta</taxon>
        <taxon>Tracheophyta</taxon>
        <taxon>Spermatophyta</taxon>
        <taxon>Magnoliopsida</taxon>
        <taxon>Liliopsida</taxon>
        <taxon>Zingiberales</taxon>
        <taxon>Musaceae</taxon>
        <taxon>Ensete</taxon>
    </lineage>
</organism>
<proteinExistence type="predicted"/>
<reference evidence="2 3" key="1">
    <citation type="submission" date="2022-12" db="EMBL/GenBank/DDBJ databases">
        <title>Chromosome-scale assembly of the Ensete ventricosum genome.</title>
        <authorList>
            <person name="Dussert Y."/>
            <person name="Stocks J."/>
            <person name="Wendawek A."/>
            <person name="Woldeyes F."/>
            <person name="Nichols R.A."/>
            <person name="Borrell J.S."/>
        </authorList>
    </citation>
    <scope>NUCLEOTIDE SEQUENCE [LARGE SCALE GENOMIC DNA]</scope>
    <source>
        <strain evidence="3">cv. Maze</strain>
        <tissue evidence="2">Seeds</tissue>
    </source>
</reference>
<accession>A0AAV8Q2U8</accession>
<dbReference type="EMBL" id="JAQQAF010000002">
    <property type="protein sequence ID" value="KAJ8505062.1"/>
    <property type="molecule type" value="Genomic_DNA"/>
</dbReference>
<keyword evidence="1" id="KW-0472">Membrane</keyword>
<evidence type="ECO:0000256" key="1">
    <source>
        <dbReference type="SAM" id="Phobius"/>
    </source>
</evidence>
<evidence type="ECO:0000313" key="2">
    <source>
        <dbReference type="EMBL" id="KAJ8505062.1"/>
    </source>
</evidence>
<gene>
    <name evidence="2" type="ORF">OPV22_005948</name>
</gene>
<name>A0AAV8Q2U8_ENSVE</name>
<keyword evidence="1" id="KW-1133">Transmembrane helix</keyword>
<sequence>MELLPEQQKQLNKHRALLIARRKRSKLMHQSLLVPLPRCIVLNKSKGAWPLVYTDQDVSDASKRIESTTANKGIECASKPVPILFSSGTLLLVPLLAVIGAIDGLLSACLSK</sequence>
<keyword evidence="1" id="KW-0812">Transmembrane</keyword>
<dbReference type="Proteomes" id="UP001222027">
    <property type="component" value="Unassembled WGS sequence"/>
</dbReference>